<evidence type="ECO:0000256" key="1">
    <source>
        <dbReference type="ARBA" id="ARBA00004651"/>
    </source>
</evidence>
<feature type="transmembrane region" description="Helical" evidence="9">
    <location>
        <begin position="12"/>
        <end position="31"/>
    </location>
</feature>
<dbReference type="Gene3D" id="3.30.2090.10">
    <property type="entry name" value="Multidrug efflux transporter AcrB TolC docking domain, DN and DC subdomains"/>
    <property type="match status" value="2"/>
</dbReference>
<dbReference type="PANTHER" id="PTHR32063">
    <property type="match status" value="1"/>
</dbReference>
<protein>
    <submittedName>
        <fullName evidence="10">Cation efflux system protein CzcA</fullName>
    </submittedName>
</protein>
<dbReference type="GO" id="GO:0042910">
    <property type="term" value="F:xenobiotic transmembrane transporter activity"/>
    <property type="evidence" value="ECO:0007669"/>
    <property type="project" value="TreeGrafter"/>
</dbReference>
<feature type="transmembrane region" description="Helical" evidence="9">
    <location>
        <begin position="372"/>
        <end position="390"/>
    </location>
</feature>
<organism evidence="10 11">
    <name type="scientific">Candidatus Nitrospira nitrificans</name>
    <dbReference type="NCBI Taxonomy" id="1742973"/>
    <lineage>
        <taxon>Bacteria</taxon>
        <taxon>Pseudomonadati</taxon>
        <taxon>Nitrospirota</taxon>
        <taxon>Nitrospiria</taxon>
        <taxon>Nitrospirales</taxon>
        <taxon>Nitrospiraceae</taxon>
        <taxon>Nitrospira</taxon>
    </lineage>
</organism>
<feature type="transmembrane region" description="Helical" evidence="9">
    <location>
        <begin position="873"/>
        <end position="892"/>
    </location>
</feature>
<dbReference type="InterPro" id="IPR004763">
    <property type="entry name" value="CusA-like"/>
</dbReference>
<dbReference type="RefSeq" id="WP_090893965.1">
    <property type="nucleotide sequence ID" value="NZ_CZPZ01000001.1"/>
</dbReference>
<dbReference type="Gene3D" id="3.30.70.1430">
    <property type="entry name" value="Multidrug efflux transporter AcrB pore domain"/>
    <property type="match status" value="2"/>
</dbReference>
<dbReference type="Gene3D" id="1.20.1640.10">
    <property type="entry name" value="Multidrug efflux transporter AcrB transmembrane domain"/>
    <property type="match status" value="2"/>
</dbReference>
<dbReference type="SUPFAM" id="SSF82866">
    <property type="entry name" value="Multidrug efflux transporter AcrB transmembrane domain"/>
    <property type="match status" value="2"/>
</dbReference>
<evidence type="ECO:0000256" key="7">
    <source>
        <dbReference type="ARBA" id="ARBA00023136"/>
    </source>
</evidence>
<dbReference type="InterPro" id="IPR001036">
    <property type="entry name" value="Acrflvin-R"/>
</dbReference>
<evidence type="ECO:0000313" key="11">
    <source>
        <dbReference type="Proteomes" id="UP000198736"/>
    </source>
</evidence>
<dbReference type="GO" id="GO:0005886">
    <property type="term" value="C:plasma membrane"/>
    <property type="evidence" value="ECO:0007669"/>
    <property type="project" value="UniProtKB-SubCell"/>
</dbReference>
<evidence type="ECO:0000256" key="9">
    <source>
        <dbReference type="SAM" id="Phobius"/>
    </source>
</evidence>
<dbReference type="STRING" id="1742973.COMA2_10312"/>
<evidence type="ECO:0000256" key="2">
    <source>
        <dbReference type="ARBA" id="ARBA00010942"/>
    </source>
</evidence>
<dbReference type="Proteomes" id="UP000198736">
    <property type="component" value="Unassembled WGS sequence"/>
</dbReference>
<feature type="transmembrane region" description="Helical" evidence="9">
    <location>
        <begin position="402"/>
        <end position="420"/>
    </location>
</feature>
<dbReference type="Gene3D" id="3.30.70.1440">
    <property type="entry name" value="Multidrug efflux transporter AcrB pore domain"/>
    <property type="match status" value="1"/>
</dbReference>
<dbReference type="EMBL" id="CZPZ01000001">
    <property type="protein sequence ID" value="CUS31819.1"/>
    <property type="molecule type" value="Genomic_DNA"/>
</dbReference>
<feature type="transmembrane region" description="Helical" evidence="9">
    <location>
        <begin position="537"/>
        <end position="557"/>
    </location>
</feature>
<dbReference type="AlphaFoldDB" id="A0A0S4L7F8"/>
<dbReference type="SUPFAM" id="SSF82714">
    <property type="entry name" value="Multidrug efflux transporter AcrB TolC docking domain, DN and DC subdomains"/>
    <property type="match status" value="2"/>
</dbReference>
<reference evidence="11" key="1">
    <citation type="submission" date="2015-10" db="EMBL/GenBank/DDBJ databases">
        <authorList>
            <person name="Luecker S."/>
            <person name="Luecker S."/>
        </authorList>
    </citation>
    <scope>NUCLEOTIDE SEQUENCE [LARGE SCALE GENOMIC DNA]</scope>
</reference>
<proteinExistence type="inferred from homology"/>
<feature type="transmembrane region" description="Helical" evidence="9">
    <location>
        <begin position="448"/>
        <end position="468"/>
    </location>
</feature>
<dbReference type="PRINTS" id="PR00702">
    <property type="entry name" value="ACRIFLAVINRP"/>
</dbReference>
<comment type="similarity">
    <text evidence="2">Belongs to the resistance-nodulation-cell division (RND) (TC 2.A.6) family.</text>
</comment>
<dbReference type="SUPFAM" id="SSF82693">
    <property type="entry name" value="Multidrug efflux transporter AcrB pore domain, PN1, PN2, PC1 and PC2 subdomains"/>
    <property type="match status" value="3"/>
</dbReference>
<evidence type="ECO:0000256" key="3">
    <source>
        <dbReference type="ARBA" id="ARBA00022448"/>
    </source>
</evidence>
<feature type="transmembrane region" description="Helical" evidence="9">
    <location>
        <begin position="969"/>
        <end position="990"/>
    </location>
</feature>
<keyword evidence="4" id="KW-1003">Cell membrane</keyword>
<evidence type="ECO:0000256" key="8">
    <source>
        <dbReference type="SAM" id="MobiDB-lite"/>
    </source>
</evidence>
<keyword evidence="7 9" id="KW-0472">Membrane</keyword>
<feature type="region of interest" description="Disordered" evidence="8">
    <location>
        <begin position="1051"/>
        <end position="1074"/>
    </location>
</feature>
<keyword evidence="11" id="KW-1185">Reference proteome</keyword>
<dbReference type="GO" id="GO:0008324">
    <property type="term" value="F:monoatomic cation transmembrane transporter activity"/>
    <property type="evidence" value="ECO:0007669"/>
    <property type="project" value="InterPro"/>
</dbReference>
<dbReference type="PANTHER" id="PTHR32063:SF24">
    <property type="entry name" value="CATION EFFLUX SYSTEM (ACRB_ACRD_ACRF FAMILY)"/>
    <property type="match status" value="1"/>
</dbReference>
<evidence type="ECO:0000256" key="5">
    <source>
        <dbReference type="ARBA" id="ARBA00022692"/>
    </source>
</evidence>
<gene>
    <name evidence="10" type="primary">czcA</name>
    <name evidence="10" type="ORF">COMA2_10312</name>
</gene>
<evidence type="ECO:0000256" key="6">
    <source>
        <dbReference type="ARBA" id="ARBA00022989"/>
    </source>
</evidence>
<dbReference type="Pfam" id="PF00873">
    <property type="entry name" value="ACR_tran"/>
    <property type="match status" value="1"/>
</dbReference>
<dbReference type="Gene3D" id="3.30.70.1320">
    <property type="entry name" value="Multidrug efflux transporter AcrB pore domain like"/>
    <property type="match status" value="1"/>
</dbReference>
<feature type="compositionally biased region" description="Basic and acidic residues" evidence="8">
    <location>
        <begin position="1058"/>
        <end position="1074"/>
    </location>
</feature>
<feature type="transmembrane region" description="Helical" evidence="9">
    <location>
        <begin position="346"/>
        <end position="366"/>
    </location>
</feature>
<accession>A0A0S4L7F8</accession>
<feature type="transmembrane region" description="Helical" evidence="9">
    <location>
        <begin position="898"/>
        <end position="918"/>
    </location>
</feature>
<keyword evidence="6 9" id="KW-1133">Transmembrane helix</keyword>
<feature type="transmembrane region" description="Helical" evidence="9">
    <location>
        <begin position="480"/>
        <end position="507"/>
    </location>
</feature>
<name>A0A0S4L7F8_9BACT</name>
<keyword evidence="3" id="KW-0813">Transport</keyword>
<dbReference type="InterPro" id="IPR027463">
    <property type="entry name" value="AcrB_DN_DC_subdom"/>
</dbReference>
<evidence type="ECO:0000313" key="10">
    <source>
        <dbReference type="EMBL" id="CUS31819.1"/>
    </source>
</evidence>
<feature type="transmembrane region" description="Helical" evidence="9">
    <location>
        <begin position="930"/>
        <end position="949"/>
    </location>
</feature>
<dbReference type="OrthoDB" id="9798415at2"/>
<evidence type="ECO:0000256" key="4">
    <source>
        <dbReference type="ARBA" id="ARBA00022475"/>
    </source>
</evidence>
<comment type="subcellular location">
    <subcellularLocation>
        <location evidence="1">Cell membrane</location>
        <topology evidence="1">Multi-pass membrane protein</topology>
    </subcellularLocation>
</comment>
<keyword evidence="5 9" id="KW-0812">Transmembrane</keyword>
<sequence>MVSRLLDISLRQRLLIILCSIMIGAGGIYAFRTIPIDAFPDVTSVLVQVVTKAPGLSPAEVERLVTYPIELQLTGVPSLTEMRSLTKVGLSLITIVFDDSMDINLARQLVLERLLEVEEQLPPGAEPMLVPNSTGLGEVFQYYLEAPRGTVVDAEAEHQSLIVQRTIQDWIIRPLLKSTPEVIDINSMGGYVKQYQVLVEPGLLRKYGLTLREVFDAVARNNANAGGNILEKHAEKYIVRGIGLIRSLQDIERIVVKETGGTPVYISDVAQVVINPAVRHGATVLNGDREVVSGIVLMLRGGNARDVVEGIKRRIEDIHAKHLLPDGLRIVPFYDRIELITEALNTVYKSLAEGVVLVVVVLFLFLGNIRSALIVVGTLVLAPLATFIVMGQIGLTANLMSLGGLAIAVGMIVDGSVVVVENVYRHLSHHSAAAIPRLQLVTQAVKEVGQPVVFGILIIILVFLPLLSLHGMEGKMFKPLAYTIMIALLVSLVLSLTLSPVLCSLALKQGSEEDPWIVRLAKRLYAPTLRWALRHRIAVVVMAVGALIGALALVPSLGSEFIPILNEGSVAPQTIRLPSVSLPASIEIEKRMQQAIMEFPEVEMVVSKIGRTELGNDPQEPNESDPVVRLRPLDQWTTAKTMPELMQKFRERLAGVSGATFLISQPIQQRVDELISGVRTEATVKLFGDDLEILRNKAQEIAEVLETVRGVRDIKVEQLFGQPYLTIDIDRGKIARHGINVADVREIITTAIGGDVATRVYEGQQRFDLVVRFPEQYRDSVETISNIRVSDHAGAQIPLADLGTVQLEEGPGRISRDQLQRYVSIGFNTLGRDIGGLVAEGQQKISERVMLPPGYRVTWGGSFENMERAMAKLQIIVPITIGLIFFLLYSTFNSLRQATLIILNLPFALIGGVVALWLTKEYLSVPASVGFINLFGVAVLNGIVLVSYMNKLREDGHSLDEAVTSGALLRLRPVLMTALVALLGLVPLAFANGIGSEVQRPLAIVVIGGLVSSTLLTLIMLPVLYQWLEGRSTGGIAPGELRGGSVPAVHSAAGDIHGNGEPRPTSRPDEMPST</sequence>
<dbReference type="NCBIfam" id="TIGR00914">
    <property type="entry name" value="2A0601"/>
    <property type="match status" value="1"/>
</dbReference>
<feature type="transmembrane region" description="Helical" evidence="9">
    <location>
        <begin position="1002"/>
        <end position="1025"/>
    </location>
</feature>